<dbReference type="InterPro" id="IPR018649">
    <property type="entry name" value="SHOCT"/>
</dbReference>
<evidence type="ECO:0000259" key="4">
    <source>
        <dbReference type="PROSITE" id="PS50110"/>
    </source>
</evidence>
<accession>A0ABM8DR94</accession>
<evidence type="ECO:0000256" key="2">
    <source>
        <dbReference type="PROSITE-ProRule" id="PRU00169"/>
    </source>
</evidence>
<dbReference type="InterPro" id="IPR011006">
    <property type="entry name" value="CheY-like_superfamily"/>
</dbReference>
<dbReference type="Pfam" id="PF09851">
    <property type="entry name" value="SHOCT"/>
    <property type="match status" value="1"/>
</dbReference>
<dbReference type="Gene3D" id="3.40.50.2300">
    <property type="match status" value="1"/>
</dbReference>
<feature type="coiled-coil region" evidence="3">
    <location>
        <begin position="120"/>
        <end position="167"/>
    </location>
</feature>
<dbReference type="InterPro" id="IPR050595">
    <property type="entry name" value="Bact_response_regulator"/>
</dbReference>
<evidence type="ECO:0000256" key="3">
    <source>
        <dbReference type="SAM" id="Coils"/>
    </source>
</evidence>
<protein>
    <recommendedName>
        <fullName evidence="4">Response regulatory domain-containing protein</fullName>
    </recommendedName>
</protein>
<dbReference type="PANTHER" id="PTHR44591">
    <property type="entry name" value="STRESS RESPONSE REGULATOR PROTEIN 1"/>
    <property type="match status" value="1"/>
</dbReference>
<reference evidence="6" key="1">
    <citation type="journal article" date="2023" name="Int. J. Syst. Evol. Microbiol.">
        <title>Mesoterricola silvestris gen. nov., sp. nov., Mesoterricola sediminis sp. nov., Geothrix oryzae sp. nov., Geothrix edaphica sp. nov., Geothrix rubra sp. nov., and Geothrix limicola sp. nov., six novel members of Acidobacteriota isolated from soils.</title>
        <authorList>
            <person name="Itoh H."/>
            <person name="Sugisawa Y."/>
            <person name="Mise K."/>
            <person name="Xu Z."/>
            <person name="Kuniyasu M."/>
            <person name="Ushijima N."/>
            <person name="Kawano K."/>
            <person name="Kobayashi E."/>
            <person name="Shiratori Y."/>
            <person name="Masuda Y."/>
            <person name="Senoo K."/>
        </authorList>
    </citation>
    <scope>NUCLEOTIDE SEQUENCE [LARGE SCALE GENOMIC DNA]</scope>
    <source>
        <strain evidence="6">Red222</strain>
    </source>
</reference>
<organism evidence="5 6">
    <name type="scientific">Geothrix oryzae</name>
    <dbReference type="NCBI Taxonomy" id="2927975"/>
    <lineage>
        <taxon>Bacteria</taxon>
        <taxon>Pseudomonadati</taxon>
        <taxon>Acidobacteriota</taxon>
        <taxon>Holophagae</taxon>
        <taxon>Holophagales</taxon>
        <taxon>Holophagaceae</taxon>
        <taxon>Geothrix</taxon>
    </lineage>
</organism>
<feature type="modified residue" description="4-aspartylphosphate" evidence="2">
    <location>
        <position position="66"/>
    </location>
</feature>
<evidence type="ECO:0000313" key="6">
    <source>
        <dbReference type="Proteomes" id="UP001242010"/>
    </source>
</evidence>
<feature type="domain" description="Response regulatory" evidence="4">
    <location>
        <begin position="15"/>
        <end position="131"/>
    </location>
</feature>
<keyword evidence="1 2" id="KW-0597">Phosphoprotein</keyword>
<dbReference type="SMART" id="SM00448">
    <property type="entry name" value="REC"/>
    <property type="match status" value="1"/>
</dbReference>
<dbReference type="Proteomes" id="UP001242010">
    <property type="component" value="Chromosome"/>
</dbReference>
<dbReference type="Pfam" id="PF00072">
    <property type="entry name" value="Response_reg"/>
    <property type="match status" value="1"/>
</dbReference>
<dbReference type="PANTHER" id="PTHR44591:SF3">
    <property type="entry name" value="RESPONSE REGULATORY DOMAIN-CONTAINING PROTEIN"/>
    <property type="match status" value="1"/>
</dbReference>
<dbReference type="RefSeq" id="WP_286353237.1">
    <property type="nucleotide sequence ID" value="NZ_AP027079.1"/>
</dbReference>
<sequence>MTPRPIVPPHLPPPRLLLVDDDPVPRETLSTLLMGEGFQVVTAATGEEADRLLRSAKPPFELVITDLVMPGMSGMDVLRAALNTNPSCTVLVLTGFGSVREATEAMELGAFDFVTKPMQIDQFRNTLRRLMERRDMAHERDELREKVKALTERAERLETTLGRMEILANQIAPGGGAAEKPDALVDLERLAALKAKGLLTDEEFDQGKKNLLARWLA</sequence>
<evidence type="ECO:0000313" key="5">
    <source>
        <dbReference type="EMBL" id="BDU69514.1"/>
    </source>
</evidence>
<dbReference type="SUPFAM" id="SSF52172">
    <property type="entry name" value="CheY-like"/>
    <property type="match status" value="1"/>
</dbReference>
<dbReference type="EMBL" id="AP027079">
    <property type="protein sequence ID" value="BDU69514.1"/>
    <property type="molecule type" value="Genomic_DNA"/>
</dbReference>
<gene>
    <name evidence="5" type="ORF">GETHOR_16150</name>
</gene>
<proteinExistence type="predicted"/>
<keyword evidence="3" id="KW-0175">Coiled coil</keyword>
<dbReference type="InterPro" id="IPR001789">
    <property type="entry name" value="Sig_transdc_resp-reg_receiver"/>
</dbReference>
<name>A0ABM8DR94_9BACT</name>
<keyword evidence="6" id="KW-1185">Reference proteome</keyword>
<evidence type="ECO:0000256" key="1">
    <source>
        <dbReference type="ARBA" id="ARBA00022553"/>
    </source>
</evidence>
<dbReference type="PROSITE" id="PS50110">
    <property type="entry name" value="RESPONSE_REGULATORY"/>
    <property type="match status" value="1"/>
</dbReference>